<reference evidence="1" key="1">
    <citation type="submission" date="2023-04" db="EMBL/GenBank/DDBJ databases">
        <title>Ambrosiozyma monospora NBRC 1965.</title>
        <authorList>
            <person name="Ichikawa N."/>
            <person name="Sato H."/>
            <person name="Tonouchi N."/>
        </authorList>
    </citation>
    <scope>NUCLEOTIDE SEQUENCE</scope>
    <source>
        <strain evidence="1">NBRC 1965</strain>
    </source>
</reference>
<gene>
    <name evidence="1" type="ORF">Amon01_000027300</name>
</gene>
<name>A0A9W6YSB0_AMBMO</name>
<organism evidence="1 2">
    <name type="scientific">Ambrosiozyma monospora</name>
    <name type="common">Yeast</name>
    <name type="synonym">Endomycopsis monosporus</name>
    <dbReference type="NCBI Taxonomy" id="43982"/>
    <lineage>
        <taxon>Eukaryota</taxon>
        <taxon>Fungi</taxon>
        <taxon>Dikarya</taxon>
        <taxon>Ascomycota</taxon>
        <taxon>Saccharomycotina</taxon>
        <taxon>Pichiomycetes</taxon>
        <taxon>Pichiales</taxon>
        <taxon>Pichiaceae</taxon>
        <taxon>Ambrosiozyma</taxon>
    </lineage>
</organism>
<protein>
    <submittedName>
        <fullName evidence="1">Unnamed protein product</fullName>
    </submittedName>
</protein>
<dbReference type="Gene3D" id="3.40.630.30">
    <property type="match status" value="1"/>
</dbReference>
<dbReference type="AlphaFoldDB" id="A0A9W6YSB0"/>
<accession>A0A9W6YSB0</accession>
<evidence type="ECO:0000313" key="2">
    <source>
        <dbReference type="Proteomes" id="UP001165063"/>
    </source>
</evidence>
<dbReference type="Proteomes" id="UP001165063">
    <property type="component" value="Unassembled WGS sequence"/>
</dbReference>
<dbReference type="OrthoDB" id="47374at2759"/>
<comment type="caution">
    <text evidence="1">The sequence shown here is derived from an EMBL/GenBank/DDBJ whole genome shotgun (WGS) entry which is preliminary data.</text>
</comment>
<sequence length="154" mass="17252">MPSIALDDLTVNNLGVFNKITAPKVYPEAYLKASQESGELAQYAYFSEVSVGVITSKTLQPVNSKSPIGLLIEVIAVLESYSKKFDVELKLVEHIEQVAEKRHLKKVYVLLKKEDQSEWMVKFFNGRGFEKEDANAELYKGLGLGDGLLLKKEL</sequence>
<keyword evidence="2" id="KW-1185">Reference proteome</keyword>
<proteinExistence type="predicted"/>
<dbReference type="EMBL" id="BSXU01000078">
    <property type="protein sequence ID" value="GMG19188.1"/>
    <property type="molecule type" value="Genomic_DNA"/>
</dbReference>
<evidence type="ECO:0000313" key="1">
    <source>
        <dbReference type="EMBL" id="GMG19188.1"/>
    </source>
</evidence>